<keyword evidence="1" id="KW-0175">Coiled coil</keyword>
<keyword evidence="3" id="KW-0812">Transmembrane</keyword>
<evidence type="ECO:0000313" key="9">
    <source>
        <dbReference type="EMBL" id="KAG6966935.1"/>
    </source>
</evidence>
<dbReference type="OrthoDB" id="164285at2759"/>
<feature type="region of interest" description="Disordered" evidence="2">
    <location>
        <begin position="310"/>
        <end position="332"/>
    </location>
</feature>
<evidence type="ECO:0000313" key="11">
    <source>
        <dbReference type="Proteomes" id="UP000251314"/>
    </source>
</evidence>
<evidence type="ECO:0000313" key="7">
    <source>
        <dbReference type="EMBL" id="KAG2985197.1"/>
    </source>
</evidence>
<evidence type="ECO:0000256" key="3">
    <source>
        <dbReference type="SAM" id="Phobius"/>
    </source>
</evidence>
<dbReference type="Proteomes" id="UP000735874">
    <property type="component" value="Unassembled WGS sequence"/>
</dbReference>
<reference evidence="4" key="2">
    <citation type="submission" date="2018-10" db="EMBL/GenBank/DDBJ databases">
        <title>Effector identification in a new, highly contiguous assembly of the strawberry crown rot pathogen Phytophthora cactorum.</title>
        <authorList>
            <person name="Armitage A.D."/>
            <person name="Nellist C.F."/>
            <person name="Bates H."/>
            <person name="Vickerstaff R.J."/>
            <person name="Harrison R.J."/>
        </authorList>
    </citation>
    <scope>NUCLEOTIDE SEQUENCE</scope>
    <source>
        <strain evidence="4">15-7</strain>
        <strain evidence="5">4032</strain>
        <strain evidence="6">4040</strain>
        <strain evidence="7">P415</strain>
        <strain evidence="8">P421</strain>
    </source>
</reference>
<comment type="caution">
    <text evidence="10">The sequence shown here is derived from an EMBL/GenBank/DDBJ whole genome shotgun (WGS) entry which is preliminary data.</text>
</comment>
<keyword evidence="3" id="KW-0472">Membrane</keyword>
<feature type="coiled-coil region" evidence="1">
    <location>
        <begin position="176"/>
        <end position="203"/>
    </location>
</feature>
<keyword evidence="11" id="KW-1185">Reference proteome</keyword>
<gene>
    <name evidence="9" type="ORF">JG687_00004566</name>
    <name evidence="10" type="ORF">PC110_g8900</name>
    <name evidence="4" type="ORF">PC113_g6924</name>
    <name evidence="5" type="ORF">PC115_g5906</name>
    <name evidence="6" type="ORF">PC117_g7251</name>
    <name evidence="7" type="ORF">PC118_g8455</name>
    <name evidence="8" type="ORF">PC129_g4919</name>
</gene>
<dbReference type="Proteomes" id="UP000736787">
    <property type="component" value="Unassembled WGS sequence"/>
</dbReference>
<proteinExistence type="predicted"/>
<dbReference type="STRING" id="29920.A0A329SDE1"/>
<feature type="region of interest" description="Disordered" evidence="2">
    <location>
        <begin position="234"/>
        <end position="254"/>
    </location>
</feature>
<reference evidence="10 11" key="1">
    <citation type="submission" date="2018-01" db="EMBL/GenBank/DDBJ databases">
        <title>Draft genome of the strawberry crown rot pathogen Phytophthora cactorum.</title>
        <authorList>
            <person name="Armitage A.D."/>
            <person name="Lysoe E."/>
            <person name="Nellist C.F."/>
            <person name="Harrison R.J."/>
            <person name="Brurberg M.B."/>
        </authorList>
    </citation>
    <scope>NUCLEOTIDE SEQUENCE [LARGE SCALE GENOMIC DNA]</scope>
    <source>
        <strain evidence="10 11">10300</strain>
    </source>
</reference>
<dbReference type="EMBL" id="RCMI01000126">
    <property type="protein sequence ID" value="KAG2932097.1"/>
    <property type="molecule type" value="Genomic_DNA"/>
</dbReference>
<evidence type="ECO:0000256" key="1">
    <source>
        <dbReference type="SAM" id="Coils"/>
    </source>
</evidence>
<evidence type="ECO:0000313" key="10">
    <source>
        <dbReference type="EMBL" id="RAW34795.1"/>
    </source>
</evidence>
<dbReference type="EMBL" id="RCML01000217">
    <property type="protein sequence ID" value="KAG2985197.1"/>
    <property type="molecule type" value="Genomic_DNA"/>
</dbReference>
<feature type="transmembrane region" description="Helical" evidence="3">
    <location>
        <begin position="98"/>
        <end position="118"/>
    </location>
</feature>
<dbReference type="VEuPathDB" id="FungiDB:PC110_g8900"/>
<feature type="region of interest" description="Disordered" evidence="2">
    <location>
        <begin position="267"/>
        <end position="296"/>
    </location>
</feature>
<dbReference type="EMBL" id="RCMV01000112">
    <property type="protein sequence ID" value="KAG3224423.1"/>
    <property type="molecule type" value="Genomic_DNA"/>
</dbReference>
<protein>
    <submittedName>
        <fullName evidence="10">Uncharacterized protein</fullName>
    </submittedName>
</protein>
<dbReference type="EMBL" id="RCMG01000146">
    <property type="protein sequence ID" value="KAG2861740.1"/>
    <property type="molecule type" value="Genomic_DNA"/>
</dbReference>
<evidence type="ECO:0000256" key="2">
    <source>
        <dbReference type="SAM" id="MobiDB-lite"/>
    </source>
</evidence>
<evidence type="ECO:0000313" key="5">
    <source>
        <dbReference type="EMBL" id="KAG2932097.1"/>
    </source>
</evidence>
<feature type="compositionally biased region" description="Polar residues" evidence="2">
    <location>
        <begin position="234"/>
        <end position="245"/>
    </location>
</feature>
<dbReference type="Proteomes" id="UP000251314">
    <property type="component" value="Unassembled WGS sequence"/>
</dbReference>
<name>A0A329SDE1_9STRA</name>
<dbReference type="Proteomes" id="UP000760860">
    <property type="component" value="Unassembled WGS sequence"/>
</dbReference>
<keyword evidence="3" id="KW-1133">Transmembrane helix</keyword>
<evidence type="ECO:0000313" key="6">
    <source>
        <dbReference type="EMBL" id="KAG2946897.1"/>
    </source>
</evidence>
<organism evidence="10 11">
    <name type="scientific">Phytophthora cactorum</name>
    <dbReference type="NCBI Taxonomy" id="29920"/>
    <lineage>
        <taxon>Eukaryota</taxon>
        <taxon>Sar</taxon>
        <taxon>Stramenopiles</taxon>
        <taxon>Oomycota</taxon>
        <taxon>Peronosporomycetes</taxon>
        <taxon>Peronosporales</taxon>
        <taxon>Peronosporaceae</taxon>
        <taxon>Phytophthora</taxon>
    </lineage>
</organism>
<evidence type="ECO:0000313" key="8">
    <source>
        <dbReference type="EMBL" id="KAG3224423.1"/>
    </source>
</evidence>
<dbReference type="Proteomes" id="UP000697107">
    <property type="component" value="Unassembled WGS sequence"/>
</dbReference>
<evidence type="ECO:0000313" key="4">
    <source>
        <dbReference type="EMBL" id="KAG2861740.1"/>
    </source>
</evidence>
<feature type="transmembrane region" description="Helical" evidence="3">
    <location>
        <begin position="64"/>
        <end position="83"/>
    </location>
</feature>
<dbReference type="Proteomes" id="UP000774804">
    <property type="component" value="Unassembled WGS sequence"/>
</dbReference>
<dbReference type="AlphaFoldDB" id="A0A329SDE1"/>
<accession>A0A329SDE1</accession>
<dbReference type="Proteomes" id="UP000688947">
    <property type="component" value="Unassembled WGS sequence"/>
</dbReference>
<dbReference type="EMBL" id="MJFZ01000189">
    <property type="protein sequence ID" value="RAW34795.1"/>
    <property type="molecule type" value="Genomic_DNA"/>
</dbReference>
<dbReference type="EMBL" id="RCMK01000146">
    <property type="protein sequence ID" value="KAG2946897.1"/>
    <property type="molecule type" value="Genomic_DNA"/>
</dbReference>
<reference evidence="9" key="3">
    <citation type="submission" date="2021-01" db="EMBL/GenBank/DDBJ databases">
        <title>Phytophthora aleatoria, a newly-described species from Pinus radiata is distinct from Phytophthora cactorum isolates based on comparative genomics.</title>
        <authorList>
            <person name="Mcdougal R."/>
            <person name="Panda P."/>
            <person name="Williams N."/>
            <person name="Studholme D.J."/>
        </authorList>
    </citation>
    <scope>NUCLEOTIDE SEQUENCE</scope>
    <source>
        <strain evidence="9">NZFS 3830</strain>
    </source>
</reference>
<dbReference type="EMBL" id="JAENGZ010000159">
    <property type="protein sequence ID" value="KAG6966935.1"/>
    <property type="molecule type" value="Genomic_DNA"/>
</dbReference>
<sequence>MLGTGLKVAVLVAAVACYVHPQLLLQPMIGTDLDGADADASVRVLRGLLTLLSYGLASIRPSWFWVLVAVAALQLTLWGLQLANDSLLGLSVEAEKKLFLVGAVACFGAIVSIILFGGKGDAKARFRMRLVAFYTKHNPEKLREVDELVDKYEFNEELLFQRLHRKYNALAAGADNHSVMKNIDESEFLYEEAEEERVESDEEPAALLEEEKEAALIAAEVEDEDEDVLARSFTAQQSSGSNASDENYEVVQKKTVPASVPTIRPLEIEDYDELDGTPPVSPRTAENLAHTNRQSSTLIKDAIAQARRAQQDRIERRIANISSRSGDGYAGH</sequence>